<dbReference type="Proteomes" id="UP000015241">
    <property type="component" value="Unassembled WGS sequence"/>
</dbReference>
<evidence type="ECO:0000256" key="1">
    <source>
        <dbReference type="SAM" id="MobiDB-lite"/>
    </source>
</evidence>
<dbReference type="InParanoid" id="S8F456"/>
<sequence>MRHSTIASLVAIAASAAPALALAIPRNDVRTDLVERSLDAGNDLWKRDFNAESLGERDLSDDLWAREFEDVELFEREVDGGLWDRSFDEDGLVARTRLGRDTNPPPIRPRPAPITITVQPPTPLGSGANSPARHARREELYEALVARVEAMFDELN</sequence>
<keyword evidence="2" id="KW-0732">Signal</keyword>
<reference evidence="3 4" key="1">
    <citation type="journal article" date="2012" name="Science">
        <title>The Paleozoic origin of enzymatic lignin decomposition reconstructed from 31 fungal genomes.</title>
        <authorList>
            <person name="Floudas D."/>
            <person name="Binder M."/>
            <person name="Riley R."/>
            <person name="Barry K."/>
            <person name="Blanchette R.A."/>
            <person name="Henrissat B."/>
            <person name="Martinez A.T."/>
            <person name="Otillar R."/>
            <person name="Spatafora J.W."/>
            <person name="Yadav J.S."/>
            <person name="Aerts A."/>
            <person name="Benoit I."/>
            <person name="Boyd A."/>
            <person name="Carlson A."/>
            <person name="Copeland A."/>
            <person name="Coutinho P.M."/>
            <person name="de Vries R.P."/>
            <person name="Ferreira P."/>
            <person name="Findley K."/>
            <person name="Foster B."/>
            <person name="Gaskell J."/>
            <person name="Glotzer D."/>
            <person name="Gorecki P."/>
            <person name="Heitman J."/>
            <person name="Hesse C."/>
            <person name="Hori C."/>
            <person name="Igarashi K."/>
            <person name="Jurgens J.A."/>
            <person name="Kallen N."/>
            <person name="Kersten P."/>
            <person name="Kohler A."/>
            <person name="Kuees U."/>
            <person name="Kumar T.K.A."/>
            <person name="Kuo A."/>
            <person name="LaButti K."/>
            <person name="Larrondo L.F."/>
            <person name="Lindquist E."/>
            <person name="Ling A."/>
            <person name="Lombard V."/>
            <person name="Lucas S."/>
            <person name="Lundell T."/>
            <person name="Martin R."/>
            <person name="McLaughlin D.J."/>
            <person name="Morgenstern I."/>
            <person name="Morin E."/>
            <person name="Murat C."/>
            <person name="Nagy L.G."/>
            <person name="Nolan M."/>
            <person name="Ohm R.A."/>
            <person name="Patyshakuliyeva A."/>
            <person name="Rokas A."/>
            <person name="Ruiz-Duenas F.J."/>
            <person name="Sabat G."/>
            <person name="Salamov A."/>
            <person name="Samejima M."/>
            <person name="Schmutz J."/>
            <person name="Slot J.C."/>
            <person name="St John F."/>
            <person name="Stenlid J."/>
            <person name="Sun H."/>
            <person name="Sun S."/>
            <person name="Syed K."/>
            <person name="Tsang A."/>
            <person name="Wiebenga A."/>
            <person name="Young D."/>
            <person name="Pisabarro A."/>
            <person name="Eastwood D.C."/>
            <person name="Martin F."/>
            <person name="Cullen D."/>
            <person name="Grigoriev I.V."/>
            <person name="Hibbett D.S."/>
        </authorList>
    </citation>
    <scope>NUCLEOTIDE SEQUENCE</scope>
    <source>
        <strain evidence="4">FP-58527</strain>
    </source>
</reference>
<feature type="region of interest" description="Disordered" evidence="1">
    <location>
        <begin position="95"/>
        <end position="132"/>
    </location>
</feature>
<organism evidence="3 4">
    <name type="scientific">Fomitopsis schrenkii</name>
    <name type="common">Brown rot fungus</name>
    <dbReference type="NCBI Taxonomy" id="2126942"/>
    <lineage>
        <taxon>Eukaryota</taxon>
        <taxon>Fungi</taxon>
        <taxon>Dikarya</taxon>
        <taxon>Basidiomycota</taxon>
        <taxon>Agaricomycotina</taxon>
        <taxon>Agaricomycetes</taxon>
        <taxon>Polyporales</taxon>
        <taxon>Fomitopsis</taxon>
    </lineage>
</organism>
<feature type="chain" id="PRO_5004551228" evidence="2">
    <location>
        <begin position="22"/>
        <end position="156"/>
    </location>
</feature>
<accession>S8F456</accession>
<dbReference type="EMBL" id="KE504187">
    <property type="protein sequence ID" value="EPS96525.1"/>
    <property type="molecule type" value="Genomic_DNA"/>
</dbReference>
<proteinExistence type="predicted"/>
<dbReference type="HOGENOM" id="CLU_1686615_0_0_1"/>
<feature type="signal peptide" evidence="2">
    <location>
        <begin position="1"/>
        <end position="21"/>
    </location>
</feature>
<evidence type="ECO:0000313" key="4">
    <source>
        <dbReference type="Proteomes" id="UP000015241"/>
    </source>
</evidence>
<dbReference type="AlphaFoldDB" id="S8F456"/>
<gene>
    <name evidence="3" type="ORF">FOMPIDRAFT_1053171</name>
</gene>
<keyword evidence="4" id="KW-1185">Reference proteome</keyword>
<evidence type="ECO:0000256" key="2">
    <source>
        <dbReference type="SAM" id="SignalP"/>
    </source>
</evidence>
<name>S8F456_FOMSC</name>
<feature type="compositionally biased region" description="Pro residues" evidence="1">
    <location>
        <begin position="103"/>
        <end position="112"/>
    </location>
</feature>
<protein>
    <submittedName>
        <fullName evidence="3">Uncharacterized protein</fullName>
    </submittedName>
</protein>
<evidence type="ECO:0000313" key="3">
    <source>
        <dbReference type="EMBL" id="EPS96525.1"/>
    </source>
</evidence>